<feature type="region of interest" description="Disordered" evidence="7">
    <location>
        <begin position="319"/>
        <end position="347"/>
    </location>
</feature>
<dbReference type="GO" id="GO:0000785">
    <property type="term" value="C:chromatin"/>
    <property type="evidence" value="ECO:0007669"/>
    <property type="project" value="TreeGrafter"/>
</dbReference>
<evidence type="ECO:0000313" key="9">
    <source>
        <dbReference type="EMBL" id="KAH7035298.1"/>
    </source>
</evidence>
<feature type="domain" description="C2H2-type" evidence="8">
    <location>
        <begin position="463"/>
        <end position="492"/>
    </location>
</feature>
<dbReference type="GO" id="GO:0000978">
    <property type="term" value="F:RNA polymerase II cis-regulatory region sequence-specific DNA binding"/>
    <property type="evidence" value="ECO:0007669"/>
    <property type="project" value="TreeGrafter"/>
</dbReference>
<dbReference type="FunFam" id="3.30.160.60:FF:000557">
    <property type="entry name" value="zinc finger and SCAN domain-containing protein 29"/>
    <property type="match status" value="1"/>
</dbReference>
<dbReference type="Proteomes" id="UP000756346">
    <property type="component" value="Unassembled WGS sequence"/>
</dbReference>
<gene>
    <name evidence="9" type="ORF">B0I36DRAFT_90767</name>
</gene>
<keyword evidence="1" id="KW-0479">Metal-binding</keyword>
<comment type="caution">
    <text evidence="9">The sequence shown here is derived from an EMBL/GenBank/DDBJ whole genome shotgun (WGS) entry which is preliminary data.</text>
</comment>
<dbReference type="SMART" id="SM00355">
    <property type="entry name" value="ZnF_C2H2"/>
    <property type="match status" value="6"/>
</dbReference>
<evidence type="ECO:0000256" key="3">
    <source>
        <dbReference type="ARBA" id="ARBA00022771"/>
    </source>
</evidence>
<dbReference type="PROSITE" id="PS00028">
    <property type="entry name" value="ZINC_FINGER_C2H2_1"/>
    <property type="match status" value="4"/>
</dbReference>
<dbReference type="OrthoDB" id="3437960at2759"/>
<evidence type="ECO:0000256" key="5">
    <source>
        <dbReference type="ARBA" id="ARBA00044085"/>
    </source>
</evidence>
<feature type="domain" description="C2H2-type" evidence="8">
    <location>
        <begin position="521"/>
        <end position="550"/>
    </location>
</feature>
<dbReference type="InterPro" id="IPR036236">
    <property type="entry name" value="Znf_C2H2_sf"/>
</dbReference>
<reference evidence="9" key="1">
    <citation type="journal article" date="2021" name="Nat. Commun.">
        <title>Genetic determinants of endophytism in the Arabidopsis root mycobiome.</title>
        <authorList>
            <person name="Mesny F."/>
            <person name="Miyauchi S."/>
            <person name="Thiergart T."/>
            <person name="Pickel B."/>
            <person name="Atanasova L."/>
            <person name="Karlsson M."/>
            <person name="Huettel B."/>
            <person name="Barry K.W."/>
            <person name="Haridas S."/>
            <person name="Chen C."/>
            <person name="Bauer D."/>
            <person name="Andreopoulos W."/>
            <person name="Pangilinan J."/>
            <person name="LaButti K."/>
            <person name="Riley R."/>
            <person name="Lipzen A."/>
            <person name="Clum A."/>
            <person name="Drula E."/>
            <person name="Henrissat B."/>
            <person name="Kohler A."/>
            <person name="Grigoriev I.V."/>
            <person name="Martin F.M."/>
            <person name="Hacquard S."/>
        </authorList>
    </citation>
    <scope>NUCLEOTIDE SEQUENCE</scope>
    <source>
        <strain evidence="9">MPI-CAGE-CH-0230</strain>
    </source>
</reference>
<dbReference type="InterPro" id="IPR013087">
    <property type="entry name" value="Znf_C2H2_type"/>
</dbReference>
<sequence>MDPLHHSAGLFIDPSVSPFSPSSRDDVPSSAASTHHGHQELDDFHFDFDQAFADLDSVSFALQKPSHDDACLSTCVAGIGGFPHHQPPAAHRGAVLSQASHARQRHSVSSVPCTPYLGFTTDFYQPTPLSQQPQHFTHAHSYGLGPALDFKLPMAFDHKGNDMTFQNLQQLGNVCDPNAEVCHLTSCPVIDDCASVNCSMVSCSEQCCSVEVCHDEACEDGLCQEDGCDQGTPCDNVDCLDPAISEHYDPMWHVHHDDWLSESHLKDHPTAHSQQSCNHTNAEHDVAATLRDLKAPSSDMHPAMFPGFGCSILDGLDHPDPPPHHFSPPPAQPDLTYASTVDSSPPESKTDCASHTCLWSLGTTESGDQEHVCGKVFETSEQLNDHLCQDHVTFMSSKTKYICLWKGCMRRDDQVFASRNKLRRHIATHTCYKPHQCLICGERFSAKQALDQHERTHTGDKPYTCPYEGCTKSFKQKSALTMHIRTHTGEKPLKCEICGKSFCESSNLSKHRKTHNPDYKYKCDEPGCDSQFIRIDQLRRHQAKHVRQKKKSDARSSQQQQKTNVSTVNPVPAVAGDWALIDI</sequence>
<feature type="domain" description="C2H2-type" evidence="8">
    <location>
        <begin position="435"/>
        <end position="462"/>
    </location>
</feature>
<dbReference type="PANTHER" id="PTHR14003">
    <property type="entry name" value="TRANSCRIPTIONAL REPRESSOR PROTEIN YY"/>
    <property type="match status" value="1"/>
</dbReference>
<evidence type="ECO:0000313" key="10">
    <source>
        <dbReference type="Proteomes" id="UP000756346"/>
    </source>
</evidence>
<evidence type="ECO:0000256" key="2">
    <source>
        <dbReference type="ARBA" id="ARBA00022737"/>
    </source>
</evidence>
<feature type="region of interest" description="Disordered" evidence="7">
    <location>
        <begin position="545"/>
        <end position="569"/>
    </location>
</feature>
<accession>A0A9P8YDZ7</accession>
<dbReference type="GO" id="GO:0000981">
    <property type="term" value="F:DNA-binding transcription factor activity, RNA polymerase II-specific"/>
    <property type="evidence" value="ECO:0007669"/>
    <property type="project" value="UniProtKB-ARBA"/>
</dbReference>
<evidence type="ECO:0000256" key="7">
    <source>
        <dbReference type="SAM" id="MobiDB-lite"/>
    </source>
</evidence>
<evidence type="ECO:0000256" key="6">
    <source>
        <dbReference type="PROSITE-ProRule" id="PRU00042"/>
    </source>
</evidence>
<evidence type="ECO:0000256" key="1">
    <source>
        <dbReference type="ARBA" id="ARBA00022723"/>
    </source>
</evidence>
<dbReference type="AlphaFoldDB" id="A0A9P8YDZ7"/>
<evidence type="ECO:0000256" key="4">
    <source>
        <dbReference type="ARBA" id="ARBA00022833"/>
    </source>
</evidence>
<protein>
    <recommendedName>
        <fullName evidence="5">C2H2 type master regulator of conidiophore development brlA</fullName>
    </recommendedName>
</protein>
<name>A0A9P8YDZ7_9PEZI</name>
<organism evidence="9 10">
    <name type="scientific">Microdochium trichocladiopsis</name>
    <dbReference type="NCBI Taxonomy" id="1682393"/>
    <lineage>
        <taxon>Eukaryota</taxon>
        <taxon>Fungi</taxon>
        <taxon>Dikarya</taxon>
        <taxon>Ascomycota</taxon>
        <taxon>Pezizomycotina</taxon>
        <taxon>Sordariomycetes</taxon>
        <taxon>Xylariomycetidae</taxon>
        <taxon>Xylariales</taxon>
        <taxon>Microdochiaceae</taxon>
        <taxon>Microdochium</taxon>
    </lineage>
</organism>
<dbReference type="FunFam" id="3.30.160.60:FF:002343">
    <property type="entry name" value="Zinc finger protein 33A"/>
    <property type="match status" value="1"/>
</dbReference>
<feature type="domain" description="C2H2-type" evidence="8">
    <location>
        <begin position="493"/>
        <end position="520"/>
    </location>
</feature>
<keyword evidence="10" id="KW-1185">Reference proteome</keyword>
<keyword evidence="3 6" id="KW-0863">Zinc-finger</keyword>
<feature type="compositionally biased region" description="Polar residues" evidence="7">
    <location>
        <begin position="337"/>
        <end position="347"/>
    </location>
</feature>
<dbReference type="GO" id="GO:0008270">
    <property type="term" value="F:zinc ion binding"/>
    <property type="evidence" value="ECO:0007669"/>
    <property type="project" value="UniProtKB-KW"/>
</dbReference>
<evidence type="ECO:0000259" key="8">
    <source>
        <dbReference type="PROSITE" id="PS50157"/>
    </source>
</evidence>
<proteinExistence type="predicted"/>
<dbReference type="GO" id="GO:0005667">
    <property type="term" value="C:transcription regulator complex"/>
    <property type="evidence" value="ECO:0007669"/>
    <property type="project" value="TreeGrafter"/>
</dbReference>
<dbReference type="RefSeq" id="XP_046015391.1">
    <property type="nucleotide sequence ID" value="XM_046163562.1"/>
</dbReference>
<dbReference type="PROSITE" id="PS50157">
    <property type="entry name" value="ZINC_FINGER_C2H2_2"/>
    <property type="match status" value="4"/>
</dbReference>
<feature type="region of interest" description="Disordered" evidence="7">
    <location>
        <begin position="15"/>
        <end position="36"/>
    </location>
</feature>
<dbReference type="SUPFAM" id="SSF57667">
    <property type="entry name" value="beta-beta-alpha zinc fingers"/>
    <property type="match status" value="3"/>
</dbReference>
<dbReference type="PANTHER" id="PTHR14003:SF19">
    <property type="entry name" value="YY2 TRANSCRIPTION FACTOR"/>
    <property type="match status" value="1"/>
</dbReference>
<feature type="compositionally biased region" description="Polar residues" evidence="7">
    <location>
        <begin position="555"/>
        <end position="569"/>
    </location>
</feature>
<dbReference type="GeneID" id="70193108"/>
<keyword evidence="4" id="KW-0862">Zinc</keyword>
<dbReference type="FunFam" id="3.30.160.60:FF:000072">
    <property type="entry name" value="zinc finger protein 143 isoform X1"/>
    <property type="match status" value="1"/>
</dbReference>
<dbReference type="EMBL" id="JAGTJQ010000003">
    <property type="protein sequence ID" value="KAH7035298.1"/>
    <property type="molecule type" value="Genomic_DNA"/>
</dbReference>
<keyword evidence="2" id="KW-0677">Repeat</keyword>
<dbReference type="Pfam" id="PF00096">
    <property type="entry name" value="zf-C2H2"/>
    <property type="match status" value="4"/>
</dbReference>
<dbReference type="Gene3D" id="3.30.160.60">
    <property type="entry name" value="Classic Zinc Finger"/>
    <property type="match status" value="5"/>
</dbReference>